<dbReference type="PANTHER" id="PTHR47894">
    <property type="entry name" value="HTH-TYPE TRANSCRIPTIONAL REGULATOR GADX"/>
    <property type="match status" value="1"/>
</dbReference>
<name>A0A1E3VNA5_9HYPH</name>
<reference evidence="5 6" key="1">
    <citation type="journal article" date="2016" name="Environ. Microbiol.">
        <title>New Methyloceanibacter diversity from North Sea sediments includes methanotroph containing solely the soluble methane monooxygenase.</title>
        <authorList>
            <person name="Vekeman B."/>
            <person name="Kerckhof F.M."/>
            <person name="Cremers G."/>
            <person name="de Vos P."/>
            <person name="Vandamme P."/>
            <person name="Boon N."/>
            <person name="Op den Camp H.J."/>
            <person name="Heylen K."/>
        </authorList>
    </citation>
    <scope>NUCLEOTIDE SEQUENCE [LARGE SCALE GENOMIC DNA]</scope>
    <source>
        <strain evidence="5 6">R-67176</strain>
    </source>
</reference>
<dbReference type="InterPro" id="IPR018060">
    <property type="entry name" value="HTH_AraC"/>
</dbReference>
<dbReference type="GO" id="GO:0005829">
    <property type="term" value="C:cytosol"/>
    <property type="evidence" value="ECO:0007669"/>
    <property type="project" value="TreeGrafter"/>
</dbReference>
<evidence type="ECO:0000259" key="4">
    <source>
        <dbReference type="PROSITE" id="PS01124"/>
    </source>
</evidence>
<keyword evidence="1" id="KW-0805">Transcription regulation</keyword>
<dbReference type="STRING" id="1774970.AUC70_04515"/>
<evidence type="ECO:0000256" key="2">
    <source>
        <dbReference type="ARBA" id="ARBA00023125"/>
    </source>
</evidence>
<dbReference type="GO" id="GO:0003700">
    <property type="term" value="F:DNA-binding transcription factor activity"/>
    <property type="evidence" value="ECO:0007669"/>
    <property type="project" value="InterPro"/>
</dbReference>
<evidence type="ECO:0000256" key="1">
    <source>
        <dbReference type="ARBA" id="ARBA00023015"/>
    </source>
</evidence>
<organism evidence="5 6">
    <name type="scientific">Methyloceanibacter stevinii</name>
    <dbReference type="NCBI Taxonomy" id="1774970"/>
    <lineage>
        <taxon>Bacteria</taxon>
        <taxon>Pseudomonadati</taxon>
        <taxon>Pseudomonadota</taxon>
        <taxon>Alphaproteobacteria</taxon>
        <taxon>Hyphomicrobiales</taxon>
        <taxon>Hyphomicrobiaceae</taxon>
        <taxon>Methyloceanibacter</taxon>
    </lineage>
</organism>
<protein>
    <recommendedName>
        <fullName evidence="4">HTH araC/xylS-type domain-containing protein</fullName>
    </recommendedName>
</protein>
<feature type="domain" description="HTH araC/xylS-type" evidence="4">
    <location>
        <begin position="253"/>
        <end position="351"/>
    </location>
</feature>
<gene>
    <name evidence="5" type="ORF">AUC70_04515</name>
</gene>
<dbReference type="InterPro" id="IPR020449">
    <property type="entry name" value="Tscrpt_reg_AraC-type_HTH"/>
</dbReference>
<dbReference type="AlphaFoldDB" id="A0A1E3VNA5"/>
<dbReference type="InterPro" id="IPR009057">
    <property type="entry name" value="Homeodomain-like_sf"/>
</dbReference>
<dbReference type="GO" id="GO:0000976">
    <property type="term" value="F:transcription cis-regulatory region binding"/>
    <property type="evidence" value="ECO:0007669"/>
    <property type="project" value="TreeGrafter"/>
</dbReference>
<dbReference type="PRINTS" id="PR00032">
    <property type="entry name" value="HTHARAC"/>
</dbReference>
<dbReference type="PROSITE" id="PS00041">
    <property type="entry name" value="HTH_ARAC_FAMILY_1"/>
    <property type="match status" value="1"/>
</dbReference>
<dbReference type="RefSeq" id="WP_083241388.1">
    <property type="nucleotide sequence ID" value="NZ_LPWE01000011.1"/>
</dbReference>
<dbReference type="InterPro" id="IPR018062">
    <property type="entry name" value="HTH_AraC-typ_CS"/>
</dbReference>
<sequence length="354" mass="39157">MVLENRFVPKPAPGVDLSRHYPVVSATAVAGIPEFVRESFGVRVLNRANRDALLDLNVVTDHNSFIPHAVMCRFAESIERQTGHSDYGLLLAPHLSIENYGCWGEYVLGATTLQAAAKRVVRSLRFHSIGDRFEFCVEGEMARIAYRSAAKGKPGYSHVACGILGVLLSFCRAYLTRQWAPVRIELDIPRPARSWHYEETLGCPVVFDAASPAVWLETYHLSARKTDSSSGRRLTVCDLAQSRGMLSSADLLGVVMEQVRLQLFSGSVSIERVALTLDTSVRSLQRDLNRDGTSFRDLTGAVRLRRARNLLAETTLSVTEIAADLGYSSPAHFARAFRKITGLSPTEFRAAVKF</sequence>
<evidence type="ECO:0000256" key="3">
    <source>
        <dbReference type="ARBA" id="ARBA00023163"/>
    </source>
</evidence>
<accession>A0A1E3VNA5</accession>
<evidence type="ECO:0000313" key="5">
    <source>
        <dbReference type="EMBL" id="ODR95018.1"/>
    </source>
</evidence>
<dbReference type="PROSITE" id="PS01124">
    <property type="entry name" value="HTH_ARAC_FAMILY_2"/>
    <property type="match status" value="1"/>
</dbReference>
<dbReference type="EMBL" id="LPWE01000011">
    <property type="protein sequence ID" value="ODR95018.1"/>
    <property type="molecule type" value="Genomic_DNA"/>
</dbReference>
<keyword evidence="2" id="KW-0238">DNA-binding</keyword>
<keyword evidence="3" id="KW-0804">Transcription</keyword>
<dbReference type="SMART" id="SM00342">
    <property type="entry name" value="HTH_ARAC"/>
    <property type="match status" value="1"/>
</dbReference>
<dbReference type="Pfam" id="PF12625">
    <property type="entry name" value="Arabinose_bd"/>
    <property type="match status" value="1"/>
</dbReference>
<dbReference type="PANTHER" id="PTHR47894:SF1">
    <property type="entry name" value="HTH-TYPE TRANSCRIPTIONAL REGULATOR VQSM"/>
    <property type="match status" value="1"/>
</dbReference>
<comment type="caution">
    <text evidence="5">The sequence shown here is derived from an EMBL/GenBank/DDBJ whole genome shotgun (WGS) entry which is preliminary data.</text>
</comment>
<evidence type="ECO:0000313" key="6">
    <source>
        <dbReference type="Proteomes" id="UP000094172"/>
    </source>
</evidence>
<keyword evidence="6" id="KW-1185">Reference proteome</keyword>
<dbReference type="Pfam" id="PF12833">
    <property type="entry name" value="HTH_18"/>
    <property type="match status" value="1"/>
</dbReference>
<dbReference type="Proteomes" id="UP000094172">
    <property type="component" value="Unassembled WGS sequence"/>
</dbReference>
<dbReference type="Gene3D" id="1.10.10.60">
    <property type="entry name" value="Homeodomain-like"/>
    <property type="match status" value="1"/>
</dbReference>
<dbReference type="InterPro" id="IPR032687">
    <property type="entry name" value="AraC-type_N"/>
</dbReference>
<proteinExistence type="predicted"/>
<dbReference type="SUPFAM" id="SSF46689">
    <property type="entry name" value="Homeodomain-like"/>
    <property type="match status" value="1"/>
</dbReference>